<sequence length="143" mass="16047">MKEFFEKHKEKIITLLLCGVLLIIVLSVLALISGAIMKVFGFEYRSIRSIILFFIIATIISYPLGLIVGALPKALLSLNKVLMPTAIALYLILDTFATFWGLRITDYCMQTISAKNISIFVISLIFALLGVSDIKKIPYDEER</sequence>
<gene>
    <name evidence="2" type="ORF">CIAN88_12695</name>
</gene>
<name>A0A099I4H0_CLOIN</name>
<evidence type="ECO:0000256" key="1">
    <source>
        <dbReference type="SAM" id="Phobius"/>
    </source>
</evidence>
<reference evidence="2 3" key="1">
    <citation type="submission" date="2014-08" db="EMBL/GenBank/DDBJ databases">
        <title>Clostridium innocuum, an unnegligible vancomycin-resistant pathogen causing extra-intestinal infections.</title>
        <authorList>
            <person name="Feng Y."/>
            <person name="Chiu C.-H."/>
        </authorList>
    </citation>
    <scope>NUCLEOTIDE SEQUENCE [LARGE SCALE GENOMIC DNA]</scope>
    <source>
        <strain evidence="2 3">AN88</strain>
    </source>
</reference>
<dbReference type="Pfam" id="PF14184">
    <property type="entry name" value="YrvL"/>
    <property type="match status" value="1"/>
</dbReference>
<organism evidence="2 3">
    <name type="scientific">Clostridium innocuum</name>
    <dbReference type="NCBI Taxonomy" id="1522"/>
    <lineage>
        <taxon>Bacteria</taxon>
        <taxon>Bacillati</taxon>
        <taxon>Bacillota</taxon>
        <taxon>Clostridia</taxon>
        <taxon>Eubacteriales</taxon>
        <taxon>Clostridiaceae</taxon>
        <taxon>Clostridium</taxon>
    </lineage>
</organism>
<feature type="transmembrane region" description="Helical" evidence="1">
    <location>
        <begin position="114"/>
        <end position="134"/>
    </location>
</feature>
<dbReference type="Proteomes" id="UP000030008">
    <property type="component" value="Unassembled WGS sequence"/>
</dbReference>
<accession>A0A099I4H0</accession>
<dbReference type="EMBL" id="JQIF01000052">
    <property type="protein sequence ID" value="KGJ52844.1"/>
    <property type="molecule type" value="Genomic_DNA"/>
</dbReference>
<keyword evidence="1" id="KW-0472">Membrane</keyword>
<comment type="caution">
    <text evidence="2">The sequence shown here is derived from an EMBL/GenBank/DDBJ whole genome shotgun (WGS) entry which is preliminary data.</text>
</comment>
<feature type="transmembrane region" description="Helical" evidence="1">
    <location>
        <begin position="12"/>
        <end position="37"/>
    </location>
</feature>
<dbReference type="AlphaFoldDB" id="A0A099I4H0"/>
<feature type="transmembrane region" description="Helical" evidence="1">
    <location>
        <begin position="81"/>
        <end position="102"/>
    </location>
</feature>
<dbReference type="InterPro" id="IPR025912">
    <property type="entry name" value="YrvL"/>
</dbReference>
<evidence type="ECO:0000313" key="3">
    <source>
        <dbReference type="Proteomes" id="UP000030008"/>
    </source>
</evidence>
<keyword evidence="1" id="KW-1133">Transmembrane helix</keyword>
<evidence type="ECO:0000313" key="2">
    <source>
        <dbReference type="EMBL" id="KGJ52844.1"/>
    </source>
</evidence>
<protein>
    <submittedName>
        <fullName evidence="2">Uncharacterized protein</fullName>
    </submittedName>
</protein>
<proteinExistence type="predicted"/>
<feature type="transmembrane region" description="Helical" evidence="1">
    <location>
        <begin position="49"/>
        <end position="69"/>
    </location>
</feature>
<keyword evidence="1" id="KW-0812">Transmembrane</keyword>